<dbReference type="PANTHER" id="PTHR26312:SF217">
    <property type="entry name" value="N-ACETYLGLUCOSAMINE TRANSFERASE, OGT PROTEIN, PUTATIVE-RELATED"/>
    <property type="match status" value="1"/>
</dbReference>
<dbReference type="Proteomes" id="UP000594263">
    <property type="component" value="Unplaced"/>
</dbReference>
<name>A0A7N0U3E7_KALFE</name>
<dbReference type="AlphaFoldDB" id="A0A7N0U3E7"/>
<dbReference type="OMA" id="EFTICGP"/>
<dbReference type="Gene3D" id="1.25.40.10">
    <property type="entry name" value="Tetratricopeptide repeat domain"/>
    <property type="match status" value="2"/>
</dbReference>
<proteinExistence type="predicted"/>
<protein>
    <submittedName>
        <fullName evidence="1">Uncharacterized protein</fullName>
    </submittedName>
</protein>
<keyword evidence="2" id="KW-1185">Reference proteome</keyword>
<sequence length="313" mass="35357">MERVGFGTMLQTAPSLDVYTSTQFESGGGGEDGDLQRSVTIGDRIDALGSEDFTFGEETGMGLIVEESEVEEDQEEEFTICGPFWNHDAHTVASDLRKEAQLLMSNGDMEGAKDYFYRATVANPHDGEMLLQYAKLVWQLHRDQDKAFKYFERAALAAPENCDILGAYASFLWEIPENEDEDDSFPQELLNTYSDPLLALTNNEDYCQKMIEENSSDPLFLKTYSQFLYQSKRDLHGAEEYFPRAIQANPGDGEIMTQYAKLIWELHHDHAKALSYFERAVEIAPGDCHVAAAYASFLWEVSEGEDEDQLAQP</sequence>
<organism evidence="1 2">
    <name type="scientific">Kalanchoe fedtschenkoi</name>
    <name type="common">Lavender scallops</name>
    <name type="synonym">South American air plant</name>
    <dbReference type="NCBI Taxonomy" id="63787"/>
    <lineage>
        <taxon>Eukaryota</taxon>
        <taxon>Viridiplantae</taxon>
        <taxon>Streptophyta</taxon>
        <taxon>Embryophyta</taxon>
        <taxon>Tracheophyta</taxon>
        <taxon>Spermatophyta</taxon>
        <taxon>Magnoliopsida</taxon>
        <taxon>eudicotyledons</taxon>
        <taxon>Gunneridae</taxon>
        <taxon>Pentapetalae</taxon>
        <taxon>Saxifragales</taxon>
        <taxon>Crassulaceae</taxon>
        <taxon>Kalanchoe</taxon>
    </lineage>
</organism>
<dbReference type="EnsemblPlants" id="Kaladp0053s0330.1.v1.1">
    <property type="protein sequence ID" value="Kaladp0053s0330.1.v1.1"/>
    <property type="gene ID" value="Kaladp0053s0330.v1.1"/>
</dbReference>
<accession>A0A7N0U3E7</accession>
<evidence type="ECO:0000313" key="2">
    <source>
        <dbReference type="Proteomes" id="UP000594263"/>
    </source>
</evidence>
<dbReference type="SUPFAM" id="SSF48452">
    <property type="entry name" value="TPR-like"/>
    <property type="match status" value="1"/>
</dbReference>
<dbReference type="PANTHER" id="PTHR26312">
    <property type="entry name" value="TETRATRICOPEPTIDE REPEAT PROTEIN 5"/>
    <property type="match status" value="1"/>
</dbReference>
<dbReference type="Gramene" id="Kaladp0053s0330.1.v1.1">
    <property type="protein sequence ID" value="Kaladp0053s0330.1.v1.1"/>
    <property type="gene ID" value="Kaladp0053s0330.v1.1"/>
</dbReference>
<reference evidence="1" key="1">
    <citation type="submission" date="2021-01" db="UniProtKB">
        <authorList>
            <consortium name="EnsemblPlants"/>
        </authorList>
    </citation>
    <scope>IDENTIFICATION</scope>
</reference>
<evidence type="ECO:0000313" key="1">
    <source>
        <dbReference type="EnsemblPlants" id="Kaladp0053s0330.1.v1.1"/>
    </source>
</evidence>
<dbReference type="InterPro" id="IPR011990">
    <property type="entry name" value="TPR-like_helical_dom_sf"/>
</dbReference>